<keyword evidence="4" id="KW-1185">Reference proteome</keyword>
<protein>
    <recommendedName>
        <fullName evidence="2">Cytoskeleton protein RodZ-like C-terminal domain-containing protein</fullName>
    </recommendedName>
</protein>
<dbReference type="Pfam" id="PF13464">
    <property type="entry name" value="RodZ_C"/>
    <property type="match status" value="1"/>
</dbReference>
<dbReference type="CDD" id="cd00093">
    <property type="entry name" value="HTH_XRE"/>
    <property type="match status" value="1"/>
</dbReference>
<name>A0A1E5IGA4_ENDTX</name>
<organism evidence="3 4">
    <name type="scientific">Endomicrobium trichonymphae</name>
    <dbReference type="NCBI Taxonomy" id="1408204"/>
    <lineage>
        <taxon>Bacteria</taxon>
        <taxon>Pseudomonadati</taxon>
        <taxon>Elusimicrobiota</taxon>
        <taxon>Endomicrobiia</taxon>
        <taxon>Endomicrobiales</taxon>
        <taxon>Endomicrobiaceae</taxon>
        <taxon>Candidatus Endomicrobiellum</taxon>
    </lineage>
</organism>
<dbReference type="AlphaFoldDB" id="A0A1E5IGA4"/>
<dbReference type="InterPro" id="IPR050400">
    <property type="entry name" value="Bact_Cytoskel_RodZ"/>
</dbReference>
<feature type="domain" description="Cytoskeleton protein RodZ-like C-terminal" evidence="2">
    <location>
        <begin position="178"/>
        <end position="237"/>
    </location>
</feature>
<evidence type="ECO:0000313" key="4">
    <source>
        <dbReference type="Proteomes" id="UP000095237"/>
    </source>
</evidence>
<keyword evidence="1" id="KW-1133">Transmembrane helix</keyword>
<gene>
    <name evidence="3" type="ORF">ATZ36_09235</name>
</gene>
<dbReference type="InterPro" id="IPR010982">
    <property type="entry name" value="Lambda_DNA-bd_dom_sf"/>
</dbReference>
<sequence>MKEIGKLLKEKREKMNISLADVHKAIRIREKYISAIEDGDISVFFAEVYYRSFVRSYAEYLGFDSEELFEKFGMEKHLLKKLSGEEEKKLGMKPELVGKASQKNKIGAKKLLIIFMIAVAFFVFFLFLNSSILNVSPSIKIHPQIETLNNRDHTDRVIVDIEERKETFFDSKQKLIVEAVANAWIKIDSDGRLIFEGTVAKGSKNSWEADKCFKLKIGYVPGVKIFFNGKQVDVVSGAVRDINTVILEKQ</sequence>
<dbReference type="PANTHER" id="PTHR34475">
    <property type="match status" value="1"/>
</dbReference>
<accession>A0A1E5IGA4</accession>
<dbReference type="InterPro" id="IPR025194">
    <property type="entry name" value="RodZ-like_C"/>
</dbReference>
<comment type="caution">
    <text evidence="3">The sequence shown here is derived from an EMBL/GenBank/DDBJ whole genome shotgun (WGS) entry which is preliminary data.</text>
</comment>
<evidence type="ECO:0000256" key="1">
    <source>
        <dbReference type="SAM" id="Phobius"/>
    </source>
</evidence>
<dbReference type="InterPro" id="IPR001387">
    <property type="entry name" value="Cro/C1-type_HTH"/>
</dbReference>
<dbReference type="EMBL" id="LNVX01000688">
    <property type="protein sequence ID" value="OEG69490.1"/>
    <property type="molecule type" value="Genomic_DNA"/>
</dbReference>
<evidence type="ECO:0000259" key="2">
    <source>
        <dbReference type="Pfam" id="PF13464"/>
    </source>
</evidence>
<keyword evidence="1" id="KW-0472">Membrane</keyword>
<dbReference type="GO" id="GO:0003677">
    <property type="term" value="F:DNA binding"/>
    <property type="evidence" value="ECO:0007669"/>
    <property type="project" value="InterPro"/>
</dbReference>
<dbReference type="Proteomes" id="UP000095237">
    <property type="component" value="Unassembled WGS sequence"/>
</dbReference>
<proteinExistence type="predicted"/>
<dbReference type="Pfam" id="PF13413">
    <property type="entry name" value="HTH_25"/>
    <property type="match status" value="1"/>
</dbReference>
<dbReference type="PANTHER" id="PTHR34475:SF1">
    <property type="entry name" value="CYTOSKELETON PROTEIN RODZ"/>
    <property type="match status" value="1"/>
</dbReference>
<keyword evidence="1" id="KW-0812">Transmembrane</keyword>
<feature type="transmembrane region" description="Helical" evidence="1">
    <location>
        <begin position="111"/>
        <end position="128"/>
    </location>
</feature>
<dbReference type="SUPFAM" id="SSF47413">
    <property type="entry name" value="lambda repressor-like DNA-binding domains"/>
    <property type="match status" value="1"/>
</dbReference>
<reference evidence="3 4" key="1">
    <citation type="submission" date="2015-11" db="EMBL/GenBank/DDBJ databases">
        <title>Evidence for parallel genomic evolution in an endosymbiosis of termite gut flagellates.</title>
        <authorList>
            <person name="Zheng H."/>
        </authorList>
    </citation>
    <scope>NUCLEOTIDE SEQUENCE [LARGE SCALE GENOMIC DNA]</scope>
    <source>
        <strain evidence="3 4">CET450</strain>
    </source>
</reference>
<dbReference type="Gene3D" id="1.10.260.40">
    <property type="entry name" value="lambda repressor-like DNA-binding domains"/>
    <property type="match status" value="1"/>
</dbReference>
<evidence type="ECO:0000313" key="3">
    <source>
        <dbReference type="EMBL" id="OEG69490.1"/>
    </source>
</evidence>